<gene>
    <name evidence="2" type="primary">ORF92048</name>
</gene>
<sequence length="85" mass="9552">IHISAKVFAYSRGHKFVPRFSSSKTSKYPCSHTIALYQISLVCRETIRAESCQVFMYAMISSIFALWYIVCCCKSSHASLSSSLS</sequence>
<name>A0A0B7A203_9EUPU</name>
<proteinExistence type="predicted"/>
<feature type="transmembrane region" description="Helical" evidence="1">
    <location>
        <begin position="54"/>
        <end position="70"/>
    </location>
</feature>
<dbReference type="AlphaFoldDB" id="A0A0B7A203"/>
<accession>A0A0B7A203</accession>
<keyword evidence="1" id="KW-1133">Transmembrane helix</keyword>
<keyword evidence="1" id="KW-0812">Transmembrane</keyword>
<reference evidence="2" key="1">
    <citation type="submission" date="2014-12" db="EMBL/GenBank/DDBJ databases">
        <title>Insight into the proteome of Arion vulgaris.</title>
        <authorList>
            <person name="Aradska J."/>
            <person name="Bulat T."/>
            <person name="Smidak R."/>
            <person name="Sarate P."/>
            <person name="Gangsoo J."/>
            <person name="Sialana F."/>
            <person name="Bilban M."/>
            <person name="Lubec G."/>
        </authorList>
    </citation>
    <scope>NUCLEOTIDE SEQUENCE</scope>
    <source>
        <tissue evidence="2">Skin</tissue>
    </source>
</reference>
<organism evidence="2">
    <name type="scientific">Arion vulgaris</name>
    <dbReference type="NCBI Taxonomy" id="1028688"/>
    <lineage>
        <taxon>Eukaryota</taxon>
        <taxon>Metazoa</taxon>
        <taxon>Spiralia</taxon>
        <taxon>Lophotrochozoa</taxon>
        <taxon>Mollusca</taxon>
        <taxon>Gastropoda</taxon>
        <taxon>Heterobranchia</taxon>
        <taxon>Euthyneura</taxon>
        <taxon>Panpulmonata</taxon>
        <taxon>Eupulmonata</taxon>
        <taxon>Stylommatophora</taxon>
        <taxon>Helicina</taxon>
        <taxon>Arionoidea</taxon>
        <taxon>Arionidae</taxon>
        <taxon>Arion</taxon>
    </lineage>
</organism>
<feature type="non-terminal residue" evidence="2">
    <location>
        <position position="85"/>
    </location>
</feature>
<feature type="non-terminal residue" evidence="2">
    <location>
        <position position="1"/>
    </location>
</feature>
<keyword evidence="1" id="KW-0472">Membrane</keyword>
<evidence type="ECO:0000313" key="2">
    <source>
        <dbReference type="EMBL" id="CEK74662.1"/>
    </source>
</evidence>
<dbReference type="EMBL" id="HACG01027797">
    <property type="protein sequence ID" value="CEK74662.1"/>
    <property type="molecule type" value="Transcribed_RNA"/>
</dbReference>
<protein>
    <submittedName>
        <fullName evidence="2">Uncharacterized protein</fullName>
    </submittedName>
</protein>
<evidence type="ECO:0000256" key="1">
    <source>
        <dbReference type="SAM" id="Phobius"/>
    </source>
</evidence>